<proteinExistence type="predicted"/>
<name>A0ABN7PCJ1_TIMPD</name>
<comment type="caution">
    <text evidence="2">The sequence shown here is derived from an EMBL/GenBank/DDBJ whole genome shotgun (WGS) entry which is preliminary data.</text>
</comment>
<evidence type="ECO:0000313" key="2">
    <source>
        <dbReference type="EMBL" id="CAG2063175.1"/>
    </source>
</evidence>
<dbReference type="Proteomes" id="UP001153148">
    <property type="component" value="Unassembled WGS sequence"/>
</dbReference>
<dbReference type="PANTHER" id="PTHR45736:SF1">
    <property type="entry name" value="WITHOUT CHILDREN, ISOFORM B"/>
    <property type="match status" value="1"/>
</dbReference>
<organism evidence="2 3">
    <name type="scientific">Timema podura</name>
    <name type="common">Walking stick</name>
    <dbReference type="NCBI Taxonomy" id="61482"/>
    <lineage>
        <taxon>Eukaryota</taxon>
        <taxon>Metazoa</taxon>
        <taxon>Ecdysozoa</taxon>
        <taxon>Arthropoda</taxon>
        <taxon>Hexapoda</taxon>
        <taxon>Insecta</taxon>
        <taxon>Pterygota</taxon>
        <taxon>Neoptera</taxon>
        <taxon>Polyneoptera</taxon>
        <taxon>Phasmatodea</taxon>
        <taxon>Timematodea</taxon>
        <taxon>Timematoidea</taxon>
        <taxon>Timematidae</taxon>
        <taxon>Timema</taxon>
    </lineage>
</organism>
<evidence type="ECO:0000313" key="3">
    <source>
        <dbReference type="Proteomes" id="UP001153148"/>
    </source>
</evidence>
<protein>
    <submittedName>
        <fullName evidence="2">Uncharacterized protein</fullName>
    </submittedName>
</protein>
<reference evidence="2" key="1">
    <citation type="submission" date="2021-03" db="EMBL/GenBank/DDBJ databases">
        <authorList>
            <person name="Tran Van P."/>
        </authorList>
    </citation>
    <scope>NUCLEOTIDE SEQUENCE</scope>
</reference>
<feature type="region of interest" description="Disordered" evidence="1">
    <location>
        <begin position="79"/>
        <end position="107"/>
    </location>
</feature>
<accession>A0ABN7PCJ1</accession>
<dbReference type="InterPro" id="IPR051284">
    <property type="entry name" value="ZnF_MYMT-QRICH1"/>
</dbReference>
<feature type="compositionally biased region" description="Low complexity" evidence="1">
    <location>
        <begin position="97"/>
        <end position="107"/>
    </location>
</feature>
<sequence length="107" mass="11651">MGKPVLIPIPVPIYIPAPMHMYSSPFPVPVPFPLPVPVPIFVPTTRNSITGIIKEIKRIQEKIPTDPFEAELLMMAEMVADEKKAENSDSDSDDAGPDAGDASEVPR</sequence>
<evidence type="ECO:0000256" key="1">
    <source>
        <dbReference type="SAM" id="MobiDB-lite"/>
    </source>
</evidence>
<gene>
    <name evidence="2" type="ORF">TPAB3V08_LOCUS10123</name>
</gene>
<feature type="non-terminal residue" evidence="2">
    <location>
        <position position="107"/>
    </location>
</feature>
<keyword evidence="3" id="KW-1185">Reference proteome</keyword>
<dbReference type="EMBL" id="CAJPIN010024748">
    <property type="protein sequence ID" value="CAG2063175.1"/>
    <property type="molecule type" value="Genomic_DNA"/>
</dbReference>
<dbReference type="PANTHER" id="PTHR45736">
    <property type="entry name" value="ZINC FINGER MYM-TYPE PROTEIN"/>
    <property type="match status" value="1"/>
</dbReference>